<organism evidence="2 3">
    <name type="scientific">Globodera pallida</name>
    <name type="common">Potato cyst nematode worm</name>
    <name type="synonym">Heterodera pallida</name>
    <dbReference type="NCBI Taxonomy" id="36090"/>
    <lineage>
        <taxon>Eukaryota</taxon>
        <taxon>Metazoa</taxon>
        <taxon>Ecdysozoa</taxon>
        <taxon>Nematoda</taxon>
        <taxon>Chromadorea</taxon>
        <taxon>Rhabditida</taxon>
        <taxon>Tylenchina</taxon>
        <taxon>Tylenchomorpha</taxon>
        <taxon>Tylenchoidea</taxon>
        <taxon>Heteroderidae</taxon>
        <taxon>Heteroderinae</taxon>
        <taxon>Globodera</taxon>
    </lineage>
</organism>
<protein>
    <submittedName>
        <fullName evidence="3">CaMBD domain-containing protein</fullName>
    </submittedName>
</protein>
<reference evidence="2" key="1">
    <citation type="submission" date="2013-12" db="EMBL/GenBank/DDBJ databases">
        <authorList>
            <person name="Aslett M."/>
        </authorList>
    </citation>
    <scope>NUCLEOTIDE SEQUENCE [LARGE SCALE GENOMIC DNA]</scope>
    <source>
        <strain evidence="2">Lindley</strain>
    </source>
</reference>
<dbReference type="Proteomes" id="UP000050741">
    <property type="component" value="Unassembled WGS sequence"/>
</dbReference>
<evidence type="ECO:0000313" key="2">
    <source>
        <dbReference type="Proteomes" id="UP000050741"/>
    </source>
</evidence>
<feature type="compositionally biased region" description="Low complexity" evidence="1">
    <location>
        <begin position="80"/>
        <end position="100"/>
    </location>
</feature>
<dbReference type="WBParaSite" id="GPLIN_001430500">
    <property type="protein sequence ID" value="GPLIN_001430500"/>
    <property type="gene ID" value="GPLIN_001430500"/>
</dbReference>
<dbReference type="AlphaFoldDB" id="A0A183CN48"/>
<proteinExistence type="predicted"/>
<evidence type="ECO:0000256" key="1">
    <source>
        <dbReference type="SAM" id="MobiDB-lite"/>
    </source>
</evidence>
<feature type="compositionally biased region" description="Basic and acidic residues" evidence="1">
    <location>
        <begin position="54"/>
        <end position="64"/>
    </location>
</feature>
<feature type="region of interest" description="Disordered" evidence="1">
    <location>
        <begin position="48"/>
        <end position="104"/>
    </location>
</feature>
<accession>A0A183CN48</accession>
<name>A0A183CN48_GLOPA</name>
<evidence type="ECO:0000313" key="3">
    <source>
        <dbReference type="WBParaSite" id="GPLIN_001430500"/>
    </source>
</evidence>
<sequence>ANQLQLVMSMKGVIRKPLRRLNIQTIQNATEIQTSPNQNVASIAANASSSIDENDQHAEADKQVAEQQQPKLVHHQAVKQQTTANQVQEVQQQPNQQQQQSATVEVKPVVLADAQEQKDVSQNGRQLQLKHVQAVPQQNVEEHFNKSSTKTMTTQEIPHQNEDGAASQQQHNQNDLSFHVVKGFSTRGTKLSFPRSSLLIRRKGLRELTVTLLPPKVGQPIGPRISADRERQMTEIAIQERVDAIRKIEKGIQTNNKIKLYTNMLQMKNIEEKKFKLYQNIWNMTCINNNKTINQKLDKF</sequence>
<reference evidence="2" key="2">
    <citation type="submission" date="2014-05" db="EMBL/GenBank/DDBJ databases">
        <title>The genome and life-stage specific transcriptomes of Globodera pallida elucidate key aspects of plant parasitism by a cyst nematode.</title>
        <authorList>
            <person name="Cotton J.A."/>
            <person name="Lilley C.J."/>
            <person name="Jones L.M."/>
            <person name="Kikuchi T."/>
            <person name="Reid A.J."/>
            <person name="Thorpe P."/>
            <person name="Tsai I.J."/>
            <person name="Beasley H."/>
            <person name="Blok V."/>
            <person name="Cock P.J.A."/>
            <person name="Van den Akker S.E."/>
            <person name="Holroyd N."/>
            <person name="Hunt M."/>
            <person name="Mantelin S."/>
            <person name="Naghra H."/>
            <person name="Pain A."/>
            <person name="Palomares-Rius J.E."/>
            <person name="Zarowiecki M."/>
            <person name="Berriman M."/>
            <person name="Jones J.T."/>
            <person name="Urwin P.E."/>
        </authorList>
    </citation>
    <scope>NUCLEOTIDE SEQUENCE [LARGE SCALE GENOMIC DNA]</scope>
    <source>
        <strain evidence="2">Lindley</strain>
    </source>
</reference>
<keyword evidence="2" id="KW-1185">Reference proteome</keyword>
<reference evidence="3" key="3">
    <citation type="submission" date="2016-06" db="UniProtKB">
        <authorList>
            <consortium name="WormBaseParasite"/>
        </authorList>
    </citation>
    <scope>IDENTIFICATION</scope>
</reference>